<dbReference type="Proteomes" id="UP000198577">
    <property type="component" value="Unassembled WGS sequence"/>
</dbReference>
<gene>
    <name evidence="3" type="ORF">SAMN05444406_10196</name>
</gene>
<dbReference type="SMART" id="SM00257">
    <property type="entry name" value="LysM"/>
    <property type="match status" value="1"/>
</dbReference>
<proteinExistence type="predicted"/>
<dbReference type="InterPro" id="IPR018392">
    <property type="entry name" value="LysM"/>
</dbReference>
<keyword evidence="1" id="KW-0812">Transmembrane</keyword>
<feature type="transmembrane region" description="Helical" evidence="1">
    <location>
        <begin position="12"/>
        <end position="32"/>
    </location>
</feature>
<dbReference type="RefSeq" id="WP_177206051.1">
    <property type="nucleotide sequence ID" value="NZ_FOXR01000001.1"/>
</dbReference>
<dbReference type="SUPFAM" id="SSF54106">
    <property type="entry name" value="LysM domain"/>
    <property type="match status" value="1"/>
</dbReference>
<dbReference type="PROSITE" id="PS51782">
    <property type="entry name" value="LYSM"/>
    <property type="match status" value="1"/>
</dbReference>
<dbReference type="EMBL" id="FOXR01000001">
    <property type="protein sequence ID" value="SFP61372.1"/>
    <property type="molecule type" value="Genomic_DNA"/>
</dbReference>
<dbReference type="Gene3D" id="3.10.350.10">
    <property type="entry name" value="LysM domain"/>
    <property type="match status" value="1"/>
</dbReference>
<dbReference type="InterPro" id="IPR036779">
    <property type="entry name" value="LysM_dom_sf"/>
</dbReference>
<dbReference type="CDD" id="cd00118">
    <property type="entry name" value="LysM"/>
    <property type="match status" value="1"/>
</dbReference>
<dbReference type="AlphaFoldDB" id="A0A1I5RS79"/>
<reference evidence="3 4" key="1">
    <citation type="submission" date="2016-10" db="EMBL/GenBank/DDBJ databases">
        <authorList>
            <person name="de Groot N.N."/>
        </authorList>
    </citation>
    <scope>NUCLEOTIDE SEQUENCE [LARGE SCALE GENOMIC DNA]</scope>
    <source>
        <strain evidence="3 4">DSM 20678</strain>
    </source>
</reference>
<dbReference type="Pfam" id="PF01476">
    <property type="entry name" value="LysM"/>
    <property type="match status" value="1"/>
</dbReference>
<accession>A0A1I5RS79</accession>
<dbReference type="STRING" id="937334.SAMN05444406_10196"/>
<evidence type="ECO:0000313" key="3">
    <source>
        <dbReference type="EMBL" id="SFP61372.1"/>
    </source>
</evidence>
<sequence>MPRQIRIKSKTRFCIFLTVFIALFISLIAAVWNGGKAASDVDWIEVEVVEGETLWHIAQRTLPPRTDIREYIRQIREANQLESCNIRVGQKLFIPIKGGF</sequence>
<organism evidence="3 4">
    <name type="scientific">Caldicoprobacter faecalis</name>
    <dbReference type="NCBI Taxonomy" id="937334"/>
    <lineage>
        <taxon>Bacteria</taxon>
        <taxon>Bacillati</taxon>
        <taxon>Bacillota</taxon>
        <taxon>Clostridia</taxon>
        <taxon>Caldicoprobacterales</taxon>
        <taxon>Caldicoprobacteraceae</taxon>
        <taxon>Caldicoprobacter</taxon>
    </lineage>
</organism>
<protein>
    <submittedName>
        <fullName evidence="3">LysM domain-containing protein</fullName>
    </submittedName>
</protein>
<keyword evidence="1" id="KW-0472">Membrane</keyword>
<evidence type="ECO:0000313" key="4">
    <source>
        <dbReference type="Proteomes" id="UP000198577"/>
    </source>
</evidence>
<evidence type="ECO:0000256" key="1">
    <source>
        <dbReference type="SAM" id="Phobius"/>
    </source>
</evidence>
<feature type="domain" description="LysM" evidence="2">
    <location>
        <begin position="44"/>
        <end position="94"/>
    </location>
</feature>
<keyword evidence="1" id="KW-1133">Transmembrane helix</keyword>
<name>A0A1I5RS79_9FIRM</name>
<keyword evidence="4" id="KW-1185">Reference proteome</keyword>
<evidence type="ECO:0000259" key="2">
    <source>
        <dbReference type="PROSITE" id="PS51782"/>
    </source>
</evidence>